<feature type="signal peptide" evidence="3">
    <location>
        <begin position="1"/>
        <end position="31"/>
    </location>
</feature>
<dbReference type="SUPFAM" id="SSF50494">
    <property type="entry name" value="Trypsin-like serine proteases"/>
    <property type="match status" value="1"/>
</dbReference>
<gene>
    <name evidence="4" type="ORF">EII35_01080</name>
</gene>
<organism evidence="4 5">
    <name type="scientific">Arachnia propionica</name>
    <dbReference type="NCBI Taxonomy" id="1750"/>
    <lineage>
        <taxon>Bacteria</taxon>
        <taxon>Bacillati</taxon>
        <taxon>Actinomycetota</taxon>
        <taxon>Actinomycetes</taxon>
        <taxon>Propionibacteriales</taxon>
        <taxon>Propionibacteriaceae</taxon>
        <taxon>Arachnia</taxon>
    </lineage>
</organism>
<dbReference type="InterPro" id="IPR043504">
    <property type="entry name" value="Peptidase_S1_PA_chymotrypsin"/>
</dbReference>
<comment type="caution">
    <text evidence="4">The sequence shown here is derived from an EMBL/GenBank/DDBJ whole genome shotgun (WGS) entry which is preliminary data.</text>
</comment>
<dbReference type="OrthoDB" id="73775at2"/>
<protein>
    <submittedName>
        <fullName evidence="4">Uncharacterized protein</fullName>
    </submittedName>
</protein>
<evidence type="ECO:0000256" key="3">
    <source>
        <dbReference type="SAM" id="SignalP"/>
    </source>
</evidence>
<dbReference type="AlphaFoldDB" id="A0A3P1WZ97"/>
<evidence type="ECO:0000256" key="1">
    <source>
        <dbReference type="SAM" id="MobiDB-lite"/>
    </source>
</evidence>
<feature type="region of interest" description="Disordered" evidence="1">
    <location>
        <begin position="493"/>
        <end position="523"/>
    </location>
</feature>
<feature type="chain" id="PRO_5018164577" evidence="3">
    <location>
        <begin position="32"/>
        <end position="523"/>
    </location>
</feature>
<keyword evidence="2" id="KW-0472">Membrane</keyword>
<keyword evidence="2" id="KW-1133">Transmembrane helix</keyword>
<keyword evidence="3" id="KW-0732">Signal</keyword>
<dbReference type="Proteomes" id="UP000280935">
    <property type="component" value="Unassembled WGS sequence"/>
</dbReference>
<sequence>MQPVRLHSVLRWLVVCAVVLSGLIVRPPSAAADPTVATRIADRSFPGVHMIIDVWRMTATIPVLTLNEEATAALEQQLKRQVESGTLPATEEAVTQAIIDAIEADPGTYYVGTGETRSTRAEISAVGTGWTVTPDGHVVTAAHVVDKSEEELIEGVGQNALEQFLKSDMEVFASGDRWTDGQLLQIGRSLQKVYAATMKLSNVQHVVKVRLEEPGDEGKVGREVEATIVDKGAAFPGPDWALLKVEGEENLPTIPMGDEKQMVTGADLFIVGFPMSPTFLPGATVDSVNTPTITSGSVTAVKATESEGEKVPVFQTQAPSAGGNSGGPAFNTEGEAIGILVAGSKDPETGANLDGQGWVIQTSVVKEALARNGVTPTESDTTRLYNEGLEAFYVEHFSAAKKKFDEVRKLYPGHPYAQDFIVKSQEAIDAGRDKTPPPAEETAAPEQGQANAGREDLLWVWIALGVGSVALVAAIIALVVSSRRRRRAIMMAPGPYQPQPWRQPHGPGGQPPQGPGGPQPPRW</sequence>
<keyword evidence="2" id="KW-0812">Transmembrane</keyword>
<name>A0A3P1WZ97_9ACTN</name>
<dbReference type="InterPro" id="IPR009003">
    <property type="entry name" value="Peptidase_S1_PA"/>
</dbReference>
<evidence type="ECO:0000256" key="2">
    <source>
        <dbReference type="SAM" id="Phobius"/>
    </source>
</evidence>
<feature type="transmembrane region" description="Helical" evidence="2">
    <location>
        <begin position="458"/>
        <end position="481"/>
    </location>
</feature>
<feature type="region of interest" description="Disordered" evidence="1">
    <location>
        <begin position="429"/>
        <end position="450"/>
    </location>
</feature>
<dbReference type="EMBL" id="RQYT01000001">
    <property type="protein sequence ID" value="RRD51505.1"/>
    <property type="molecule type" value="Genomic_DNA"/>
</dbReference>
<dbReference type="PANTHER" id="PTHR43019">
    <property type="entry name" value="SERINE ENDOPROTEASE DEGS"/>
    <property type="match status" value="1"/>
</dbReference>
<dbReference type="Pfam" id="PF13365">
    <property type="entry name" value="Trypsin_2"/>
    <property type="match status" value="1"/>
</dbReference>
<evidence type="ECO:0000313" key="4">
    <source>
        <dbReference type="EMBL" id="RRD51505.1"/>
    </source>
</evidence>
<feature type="compositionally biased region" description="Pro residues" evidence="1">
    <location>
        <begin position="509"/>
        <end position="523"/>
    </location>
</feature>
<proteinExistence type="predicted"/>
<dbReference type="RefSeq" id="WP_125226607.1">
    <property type="nucleotide sequence ID" value="NZ_RQYT01000001.1"/>
</dbReference>
<accession>A0A3P1WZ97</accession>
<dbReference type="PANTHER" id="PTHR43019:SF23">
    <property type="entry name" value="PROTEASE DO-LIKE 5, CHLOROPLASTIC"/>
    <property type="match status" value="1"/>
</dbReference>
<evidence type="ECO:0000313" key="5">
    <source>
        <dbReference type="Proteomes" id="UP000280935"/>
    </source>
</evidence>
<dbReference type="Gene3D" id="2.40.10.10">
    <property type="entry name" value="Trypsin-like serine proteases"/>
    <property type="match status" value="2"/>
</dbReference>
<reference evidence="4 5" key="1">
    <citation type="submission" date="2018-11" db="EMBL/GenBank/DDBJ databases">
        <title>Genomes From Bacteria Associated with the Canine Oral Cavity: a Test Case for Automated Genome-Based Taxonomic Assignment.</title>
        <authorList>
            <person name="Coil D.A."/>
            <person name="Jospin G."/>
            <person name="Darling A.E."/>
            <person name="Wallis C."/>
            <person name="Davis I.J."/>
            <person name="Harris S."/>
            <person name="Eisen J.A."/>
            <person name="Holcombe L.J."/>
            <person name="O'Flynn C."/>
        </authorList>
    </citation>
    <scope>NUCLEOTIDE SEQUENCE [LARGE SCALE GENOMIC DNA]</scope>
    <source>
        <strain evidence="4 5">OH2822_COT-296</strain>
    </source>
</reference>